<proteinExistence type="predicted"/>
<name>A0A5B7JWM1_PORTR</name>
<dbReference type="EMBL" id="VSRR010117492">
    <property type="protein sequence ID" value="MPC99229.1"/>
    <property type="molecule type" value="Genomic_DNA"/>
</dbReference>
<comment type="caution">
    <text evidence="1">The sequence shown here is derived from an EMBL/GenBank/DDBJ whole genome shotgun (WGS) entry which is preliminary data.</text>
</comment>
<sequence length="55" mass="6056">MAGGTLAYLLSCRLRQPKCCLTSPRAVWAAEATLYTRSTAMSSLEEKNQDGPRHN</sequence>
<evidence type="ECO:0000313" key="1">
    <source>
        <dbReference type="EMBL" id="MPC99229.1"/>
    </source>
</evidence>
<accession>A0A5B7JWM1</accession>
<keyword evidence="2" id="KW-1185">Reference proteome</keyword>
<dbReference type="Proteomes" id="UP000324222">
    <property type="component" value="Unassembled WGS sequence"/>
</dbReference>
<dbReference type="AlphaFoldDB" id="A0A5B7JWM1"/>
<evidence type="ECO:0000313" key="2">
    <source>
        <dbReference type="Proteomes" id="UP000324222"/>
    </source>
</evidence>
<reference evidence="1 2" key="1">
    <citation type="submission" date="2019-05" db="EMBL/GenBank/DDBJ databases">
        <title>Another draft genome of Portunus trituberculatus and its Hox gene families provides insights of decapod evolution.</title>
        <authorList>
            <person name="Jeong J.-H."/>
            <person name="Song I."/>
            <person name="Kim S."/>
            <person name="Choi T."/>
            <person name="Kim D."/>
            <person name="Ryu S."/>
            <person name="Kim W."/>
        </authorList>
    </citation>
    <scope>NUCLEOTIDE SEQUENCE [LARGE SCALE GENOMIC DNA]</scope>
    <source>
        <tissue evidence="1">Muscle</tissue>
    </source>
</reference>
<protein>
    <submittedName>
        <fullName evidence="1">Uncharacterized protein</fullName>
    </submittedName>
</protein>
<gene>
    <name evidence="1" type="ORF">E2C01_094630</name>
</gene>
<organism evidence="1 2">
    <name type="scientific">Portunus trituberculatus</name>
    <name type="common">Swimming crab</name>
    <name type="synonym">Neptunus trituberculatus</name>
    <dbReference type="NCBI Taxonomy" id="210409"/>
    <lineage>
        <taxon>Eukaryota</taxon>
        <taxon>Metazoa</taxon>
        <taxon>Ecdysozoa</taxon>
        <taxon>Arthropoda</taxon>
        <taxon>Crustacea</taxon>
        <taxon>Multicrustacea</taxon>
        <taxon>Malacostraca</taxon>
        <taxon>Eumalacostraca</taxon>
        <taxon>Eucarida</taxon>
        <taxon>Decapoda</taxon>
        <taxon>Pleocyemata</taxon>
        <taxon>Brachyura</taxon>
        <taxon>Eubrachyura</taxon>
        <taxon>Portunoidea</taxon>
        <taxon>Portunidae</taxon>
        <taxon>Portuninae</taxon>
        <taxon>Portunus</taxon>
    </lineage>
</organism>